<dbReference type="Pfam" id="PF07332">
    <property type="entry name" value="Phage_holin_3_6"/>
    <property type="match status" value="1"/>
</dbReference>
<evidence type="ECO:0000313" key="3">
    <source>
        <dbReference type="EMBL" id="QWZ07730.1"/>
    </source>
</evidence>
<accession>A0A975XZS9</accession>
<keyword evidence="2" id="KW-0812">Transmembrane</keyword>
<protein>
    <submittedName>
        <fullName evidence="3">Phage holin family protein</fullName>
    </submittedName>
</protein>
<dbReference type="KEGG" id="nps:KRR39_20420"/>
<evidence type="ECO:0000256" key="1">
    <source>
        <dbReference type="SAM" id="MobiDB-lite"/>
    </source>
</evidence>
<gene>
    <name evidence="3" type="ORF">KRR39_20420</name>
</gene>
<name>A0A975XZS9_9ACTN</name>
<sequence length="140" mass="15172">MSTADRYGPPTDRPGETRSVGEIVGDISKDMSTLIKQEMELAKTEMKQEVSKLGKGAGMFGGAGLAGHFALFFLSFALTYLLDNWMPVELAALIVALLWGAAAAVLASRGRKEIKEANPQLPTTQQTLKEDVQWAKTQKS</sequence>
<feature type="transmembrane region" description="Helical" evidence="2">
    <location>
        <begin position="56"/>
        <end position="82"/>
    </location>
</feature>
<feature type="transmembrane region" description="Helical" evidence="2">
    <location>
        <begin position="88"/>
        <end position="107"/>
    </location>
</feature>
<dbReference type="RefSeq" id="WP_216939240.1">
    <property type="nucleotide sequence ID" value="NZ_CP077062.1"/>
</dbReference>
<reference evidence="3" key="1">
    <citation type="submission" date="2021-06" db="EMBL/GenBank/DDBJ databases">
        <title>Complete genome sequence of Nocardioides sp. G188.</title>
        <authorList>
            <person name="Im W.-T."/>
        </authorList>
    </citation>
    <scope>NUCLEOTIDE SEQUENCE</scope>
    <source>
        <strain evidence="3">G188</strain>
    </source>
</reference>
<keyword evidence="4" id="KW-1185">Reference proteome</keyword>
<evidence type="ECO:0000313" key="4">
    <source>
        <dbReference type="Proteomes" id="UP000683575"/>
    </source>
</evidence>
<feature type="region of interest" description="Disordered" evidence="1">
    <location>
        <begin position="117"/>
        <end position="140"/>
    </location>
</feature>
<organism evidence="3 4">
    <name type="scientific">Nocardioides panacis</name>
    <dbReference type="NCBI Taxonomy" id="2849501"/>
    <lineage>
        <taxon>Bacteria</taxon>
        <taxon>Bacillati</taxon>
        <taxon>Actinomycetota</taxon>
        <taxon>Actinomycetes</taxon>
        <taxon>Propionibacteriales</taxon>
        <taxon>Nocardioidaceae</taxon>
        <taxon>Nocardioides</taxon>
    </lineage>
</organism>
<proteinExistence type="predicted"/>
<dbReference type="Proteomes" id="UP000683575">
    <property type="component" value="Chromosome"/>
</dbReference>
<dbReference type="AlphaFoldDB" id="A0A975XZS9"/>
<evidence type="ECO:0000256" key="2">
    <source>
        <dbReference type="SAM" id="Phobius"/>
    </source>
</evidence>
<dbReference type="InterPro" id="IPR009937">
    <property type="entry name" value="Phage_holin_3_6"/>
</dbReference>
<keyword evidence="2" id="KW-0472">Membrane</keyword>
<dbReference type="EMBL" id="CP077062">
    <property type="protein sequence ID" value="QWZ07730.1"/>
    <property type="molecule type" value="Genomic_DNA"/>
</dbReference>
<keyword evidence="2" id="KW-1133">Transmembrane helix</keyword>